<keyword evidence="2" id="KW-1185">Reference proteome</keyword>
<dbReference type="AlphaFoldDB" id="A0A8C5JV24"/>
<protein>
    <submittedName>
        <fullName evidence="1">Uncharacterized protein</fullName>
    </submittedName>
</protein>
<accession>A0A8C5JV24</accession>
<dbReference type="Proteomes" id="UP000694408">
    <property type="component" value="Unplaced"/>
</dbReference>
<name>A0A8C5JV24_JUNHY</name>
<sequence length="78" mass="8504">MSFIHPADLLPVSHHSPSLGSCCPTGCLLTSLFGNRYGEVTVILLLFAPQINSVHCHCGSDLLLSSFHAIIQHFKEPF</sequence>
<reference evidence="1" key="1">
    <citation type="submission" date="2025-08" db="UniProtKB">
        <authorList>
            <consortium name="Ensembl"/>
        </authorList>
    </citation>
    <scope>IDENTIFICATION</scope>
</reference>
<evidence type="ECO:0000313" key="2">
    <source>
        <dbReference type="Proteomes" id="UP000694408"/>
    </source>
</evidence>
<dbReference type="OMA" id="PQINSVH"/>
<organism evidence="1 2">
    <name type="scientific">Junco hyemalis</name>
    <name type="common">Dark-eyed junco</name>
    <dbReference type="NCBI Taxonomy" id="40217"/>
    <lineage>
        <taxon>Eukaryota</taxon>
        <taxon>Metazoa</taxon>
        <taxon>Chordata</taxon>
        <taxon>Craniata</taxon>
        <taxon>Vertebrata</taxon>
        <taxon>Euteleostomi</taxon>
        <taxon>Archelosauria</taxon>
        <taxon>Archosauria</taxon>
        <taxon>Dinosauria</taxon>
        <taxon>Saurischia</taxon>
        <taxon>Theropoda</taxon>
        <taxon>Coelurosauria</taxon>
        <taxon>Aves</taxon>
        <taxon>Neognathae</taxon>
        <taxon>Neoaves</taxon>
        <taxon>Telluraves</taxon>
        <taxon>Australaves</taxon>
        <taxon>Passeriformes</taxon>
        <taxon>Passerellidae</taxon>
        <taxon>Junco</taxon>
    </lineage>
</organism>
<dbReference type="Ensembl" id="ENSJHYT00000028270.1">
    <property type="protein sequence ID" value="ENSJHYP00000023458.1"/>
    <property type="gene ID" value="ENSJHYG00000017652.1"/>
</dbReference>
<evidence type="ECO:0000313" key="1">
    <source>
        <dbReference type="Ensembl" id="ENSJHYP00000023458.1"/>
    </source>
</evidence>
<proteinExistence type="predicted"/>
<reference evidence="1" key="2">
    <citation type="submission" date="2025-09" db="UniProtKB">
        <authorList>
            <consortium name="Ensembl"/>
        </authorList>
    </citation>
    <scope>IDENTIFICATION</scope>
</reference>